<dbReference type="AlphaFoldDB" id="A0A1I5EQG2"/>
<dbReference type="OrthoDB" id="9789552at2"/>
<sequence length="512" mass="58316">MKKIVLLPLDERPCNYNFPYKLFNKNRNTGALAPSNMDLDFQIIKPDKLGDKKTPANTMEIQKFLKESCKDADGLVISIDTLAYGGLIPSRLHHSSAEEIRERLEIIKELKKDNEKLKIYAFHCIMRCPKYSSNDEEPDYYEECGAEIHKIGELEHKARLGMDIGKELDDLYKKVKSQYLEDYTGRRKVNLSLNLLSLDYVKEGYIDFLIIPQDDSAKYGFTAMDQEIVREKITKELLQDQVLMYPGADEVAMTLLTRVINNLNGRTPNIYIKYASIHAPYIIPAYEDRSLGETLKYQIMAAGCMQTESSPEADLILAVSAPAGEMLEASAQPVKNQNYCVERNLTEFVLYIEEQLKKGKAVTIGDNAFANGADLELIALLNKRNLLMKVAGYAGWNTSSNTLGTAISQGVLYLYRNDCKEHRDFLVERYIEDAGYCGVVRKYITEHKLEGLGMNYFDVKESNGIASTLIREMLQEFVDSKLSSIAEKVCINQVYMPWRRMFEIGIDANYKI</sequence>
<dbReference type="STRING" id="1527.SAMN04489757_11084"/>
<dbReference type="Pfam" id="PF13552">
    <property type="entry name" value="DUF4127"/>
    <property type="match status" value="1"/>
</dbReference>
<evidence type="ECO:0008006" key="3">
    <source>
        <dbReference type="Google" id="ProtNLM"/>
    </source>
</evidence>
<keyword evidence="2" id="KW-1185">Reference proteome</keyword>
<dbReference type="InterPro" id="IPR025394">
    <property type="entry name" value="DUF4127"/>
</dbReference>
<evidence type="ECO:0000313" key="2">
    <source>
        <dbReference type="Proteomes" id="UP000198806"/>
    </source>
</evidence>
<proteinExistence type="predicted"/>
<evidence type="ECO:0000313" key="1">
    <source>
        <dbReference type="EMBL" id="SFO13717.1"/>
    </source>
</evidence>
<dbReference type="EMBL" id="FOWD01000010">
    <property type="protein sequence ID" value="SFO13717.1"/>
    <property type="molecule type" value="Genomic_DNA"/>
</dbReference>
<protein>
    <recommendedName>
        <fullName evidence="3">DUF4127 family protein</fullName>
    </recommendedName>
</protein>
<reference evidence="1 2" key="1">
    <citation type="submission" date="2016-10" db="EMBL/GenBank/DDBJ databases">
        <authorList>
            <person name="de Groot N.N."/>
        </authorList>
    </citation>
    <scope>NUCLEOTIDE SEQUENCE [LARGE SCALE GENOMIC DNA]</scope>
    <source>
        <strain evidence="1 2">DSM 1283</strain>
    </source>
</reference>
<accession>A0A1I5EQG2</accession>
<name>A0A1I5EQG2_9FIRM</name>
<dbReference type="RefSeq" id="WP_091685817.1">
    <property type="nucleotide sequence ID" value="NZ_BAABFM010000061.1"/>
</dbReference>
<gene>
    <name evidence="1" type="ORF">SAMN04489757_11084</name>
</gene>
<dbReference type="Proteomes" id="UP000198806">
    <property type="component" value="Unassembled WGS sequence"/>
</dbReference>
<organism evidence="1 2">
    <name type="scientific">Anaerocolumna aminovalerica</name>
    <dbReference type="NCBI Taxonomy" id="1527"/>
    <lineage>
        <taxon>Bacteria</taxon>
        <taxon>Bacillati</taxon>
        <taxon>Bacillota</taxon>
        <taxon>Clostridia</taxon>
        <taxon>Lachnospirales</taxon>
        <taxon>Lachnospiraceae</taxon>
        <taxon>Anaerocolumna</taxon>
    </lineage>
</organism>